<proteinExistence type="predicted"/>
<organism evidence="2">
    <name type="scientific">marine sediment metagenome</name>
    <dbReference type="NCBI Taxonomy" id="412755"/>
    <lineage>
        <taxon>unclassified sequences</taxon>
        <taxon>metagenomes</taxon>
        <taxon>ecological metagenomes</taxon>
    </lineage>
</organism>
<dbReference type="Gene3D" id="2.60.40.10">
    <property type="entry name" value="Immunoglobulins"/>
    <property type="match status" value="1"/>
</dbReference>
<name>A0A0F9A0P5_9ZZZZ</name>
<reference evidence="2" key="1">
    <citation type="journal article" date="2015" name="Nature">
        <title>Complex archaea that bridge the gap between prokaryotes and eukaryotes.</title>
        <authorList>
            <person name="Spang A."/>
            <person name="Saw J.H."/>
            <person name="Jorgensen S.L."/>
            <person name="Zaremba-Niedzwiedzka K."/>
            <person name="Martijn J."/>
            <person name="Lind A.E."/>
            <person name="van Eijk R."/>
            <person name="Schleper C."/>
            <person name="Guy L."/>
            <person name="Ettema T.J."/>
        </authorList>
    </citation>
    <scope>NUCLEOTIDE SEQUENCE</scope>
</reference>
<dbReference type="InterPro" id="IPR044023">
    <property type="entry name" value="Ig_7"/>
</dbReference>
<feature type="non-terminal residue" evidence="2">
    <location>
        <position position="432"/>
    </location>
</feature>
<feature type="non-terminal residue" evidence="2">
    <location>
        <position position="1"/>
    </location>
</feature>
<dbReference type="Pfam" id="PF19081">
    <property type="entry name" value="Ig_7"/>
    <property type="match status" value="1"/>
</dbReference>
<comment type="caution">
    <text evidence="2">The sequence shown here is derived from an EMBL/GenBank/DDBJ whole genome shotgun (WGS) entry which is preliminary data.</text>
</comment>
<feature type="domain" description="Ig-like" evidence="1">
    <location>
        <begin position="96"/>
        <end position="175"/>
    </location>
</feature>
<protein>
    <recommendedName>
        <fullName evidence="1">Ig-like domain-containing protein</fullName>
    </recommendedName>
</protein>
<gene>
    <name evidence="2" type="ORF">LCGC14_2710960</name>
</gene>
<evidence type="ECO:0000259" key="1">
    <source>
        <dbReference type="Pfam" id="PF19081"/>
    </source>
</evidence>
<accession>A0A0F9A0P5</accession>
<evidence type="ECO:0000313" key="2">
    <source>
        <dbReference type="EMBL" id="KKK91635.1"/>
    </source>
</evidence>
<sequence>IELKDTASLIISSRPVINSIGKTNETTCISDDGTISITATDDYPLIYSINGGNDYFDNGGSFSALSNGNYQVVVMNSNDCETSGGIIEILSEDFIPPAPIAGKDTTYCIGDEIKDLYAIASSGGTLTWYSDPGLTTAIGTGASFNPGSLSAKTSFYVTETSNGCESLSNEVTVEIRNTPPYEDEKICMVTIDLNTGKNLIIWEKTPEVGTQYFNIYREGSLIGTNAYHELSLVKDTVADPEIRPYLYYLTTVDSCGNESALSPYHKPLFLQYISSQDGVNLRWSNYVIESGNVTFENYAIYRGGDSINLSPFAENIPTAIDVYTDIDATALTKRYYYRVAGVLTDPCNPTGDKKAGTGPYLHSLSNMDDNKLKTNINELLSEYGLTIYPNPATENFIIKFSNPHHENYQLILSDLTGKVLRTRDGITEDQVE</sequence>
<dbReference type="InterPro" id="IPR013783">
    <property type="entry name" value="Ig-like_fold"/>
</dbReference>
<dbReference type="EMBL" id="LAZR01048565">
    <property type="protein sequence ID" value="KKK91635.1"/>
    <property type="molecule type" value="Genomic_DNA"/>
</dbReference>
<dbReference type="AlphaFoldDB" id="A0A0F9A0P5"/>